<name>A0ABV4TSC5_9GAMM</name>
<dbReference type="EMBL" id="JBGUAW010000002">
    <property type="protein sequence ID" value="MFA9459907.1"/>
    <property type="molecule type" value="Genomic_DNA"/>
</dbReference>
<proteinExistence type="predicted"/>
<evidence type="ECO:0000313" key="3">
    <source>
        <dbReference type="Proteomes" id="UP001575181"/>
    </source>
</evidence>
<organism evidence="2 3">
    <name type="scientific">Thiohalorhabdus methylotrophus</name>
    <dbReference type="NCBI Taxonomy" id="3242694"/>
    <lineage>
        <taxon>Bacteria</taxon>
        <taxon>Pseudomonadati</taxon>
        <taxon>Pseudomonadota</taxon>
        <taxon>Gammaproteobacteria</taxon>
        <taxon>Thiohalorhabdales</taxon>
        <taxon>Thiohalorhabdaceae</taxon>
        <taxon>Thiohalorhabdus</taxon>
    </lineage>
</organism>
<accession>A0ABV4TSC5</accession>
<comment type="caution">
    <text evidence="2">The sequence shown here is derived from an EMBL/GenBank/DDBJ whole genome shotgun (WGS) entry which is preliminary data.</text>
</comment>
<sequence length="141" mass="15509">MSLLDAVSDLLDDSAETEPQPQKEEPEAPCPACGSARWWEDRAGGWWCERCYPWETGQWARLLTLPNGERPTPPPVTDEEVEAAVAVAKRYGWSREAFREFCGGDWSGLPEPEVLEAMLRDVVPHPGLSGAGGPDMQGRTG</sequence>
<reference evidence="2 3" key="1">
    <citation type="submission" date="2024-08" db="EMBL/GenBank/DDBJ databases">
        <title>Whole-genome sequencing of halo(alkali)philic microorganisms from hypersaline lakes.</title>
        <authorList>
            <person name="Sorokin D.Y."/>
            <person name="Merkel A.Y."/>
            <person name="Messina E."/>
            <person name="Yakimov M."/>
        </authorList>
    </citation>
    <scope>NUCLEOTIDE SEQUENCE [LARGE SCALE GENOMIC DNA]</scope>
    <source>
        <strain evidence="2 3">Cl-TMA</strain>
    </source>
</reference>
<gene>
    <name evidence="2" type="ORF">ACERLL_03615</name>
</gene>
<dbReference type="Proteomes" id="UP001575181">
    <property type="component" value="Unassembled WGS sequence"/>
</dbReference>
<dbReference type="RefSeq" id="WP_373654689.1">
    <property type="nucleotide sequence ID" value="NZ_JBGUAW010000002.1"/>
</dbReference>
<protein>
    <submittedName>
        <fullName evidence="2">Uncharacterized protein</fullName>
    </submittedName>
</protein>
<keyword evidence="3" id="KW-1185">Reference proteome</keyword>
<evidence type="ECO:0000313" key="2">
    <source>
        <dbReference type="EMBL" id="MFA9459907.1"/>
    </source>
</evidence>
<evidence type="ECO:0000256" key="1">
    <source>
        <dbReference type="SAM" id="MobiDB-lite"/>
    </source>
</evidence>
<feature type="region of interest" description="Disordered" evidence="1">
    <location>
        <begin position="1"/>
        <end position="31"/>
    </location>
</feature>